<keyword evidence="3" id="KW-1185">Reference proteome</keyword>
<protein>
    <submittedName>
        <fullName evidence="2">Uncharacterized protein</fullName>
    </submittedName>
</protein>
<name>A0ABP8TYM2_9ACTN</name>
<gene>
    <name evidence="2" type="ORF">GCM10023196_000720</name>
</gene>
<dbReference type="EMBL" id="BAABHK010000001">
    <property type="protein sequence ID" value="GAA4619696.1"/>
    <property type="molecule type" value="Genomic_DNA"/>
</dbReference>
<accession>A0ABP8TYM2</accession>
<proteinExistence type="predicted"/>
<reference evidence="3" key="1">
    <citation type="journal article" date="2019" name="Int. J. Syst. Evol. Microbiol.">
        <title>The Global Catalogue of Microorganisms (GCM) 10K type strain sequencing project: providing services to taxonomists for standard genome sequencing and annotation.</title>
        <authorList>
            <consortium name="The Broad Institute Genomics Platform"/>
            <consortium name="The Broad Institute Genome Sequencing Center for Infectious Disease"/>
            <person name="Wu L."/>
            <person name="Ma J."/>
        </authorList>
    </citation>
    <scope>NUCLEOTIDE SEQUENCE [LARGE SCALE GENOMIC DNA]</scope>
    <source>
        <strain evidence="3">JCM 17939</strain>
    </source>
</reference>
<organism evidence="2 3">
    <name type="scientific">Actinoallomurus vinaceus</name>
    <dbReference type="NCBI Taxonomy" id="1080074"/>
    <lineage>
        <taxon>Bacteria</taxon>
        <taxon>Bacillati</taxon>
        <taxon>Actinomycetota</taxon>
        <taxon>Actinomycetes</taxon>
        <taxon>Streptosporangiales</taxon>
        <taxon>Thermomonosporaceae</taxon>
        <taxon>Actinoallomurus</taxon>
    </lineage>
</organism>
<evidence type="ECO:0000256" key="1">
    <source>
        <dbReference type="SAM" id="MobiDB-lite"/>
    </source>
</evidence>
<evidence type="ECO:0000313" key="2">
    <source>
        <dbReference type="EMBL" id="GAA4619696.1"/>
    </source>
</evidence>
<sequence length="119" mass="13404">MNVFRGYRQDMRADGRDSSGAGDRESPRPEDEYPQHVDDVAVLGRNGPQAESWAAVDYRPGAPRFEVEQYGPRRLWDEAETAYLGWLRAGRPGLERLGVSVTTSGDQRFWLDSPDHPIG</sequence>
<feature type="region of interest" description="Disordered" evidence="1">
    <location>
        <begin position="1"/>
        <end position="35"/>
    </location>
</feature>
<dbReference type="Proteomes" id="UP001501442">
    <property type="component" value="Unassembled WGS sequence"/>
</dbReference>
<comment type="caution">
    <text evidence="2">The sequence shown here is derived from an EMBL/GenBank/DDBJ whole genome shotgun (WGS) entry which is preliminary data.</text>
</comment>
<feature type="compositionally biased region" description="Basic and acidic residues" evidence="1">
    <location>
        <begin position="7"/>
        <end position="35"/>
    </location>
</feature>
<evidence type="ECO:0000313" key="3">
    <source>
        <dbReference type="Proteomes" id="UP001501442"/>
    </source>
</evidence>